<accession>A0A6A4FAX5</accession>
<dbReference type="Proteomes" id="UP000434957">
    <property type="component" value="Unassembled WGS sequence"/>
</dbReference>
<sequence>MADVADVRHEISLVLQERALQELAAPLAVLRRRVYDEFKRKRSSFATLNGILRTRGVTIIKNLIIVSNRRLESRDVTCDFELALINAVINQFPRANVVDCLFHWKQALHRKMLDLGISREKIFYVMKPGKLDVLTIIPADEVLDKGLRYVRSIIDDSGAKTKWNTFWKHFVRQWTKRYDMSLWNVSQMRRNNVSMVNRTNNPLEKYNRDFAALLGAPHPGLLTFTGAAKAEAATYVTLLGDIKHGRQNLPVHARSVEVEVPEEYTAFQ</sequence>
<gene>
    <name evidence="1" type="ORF">PR003_g12841</name>
</gene>
<proteinExistence type="predicted"/>
<comment type="caution">
    <text evidence="1">The sequence shown here is derived from an EMBL/GenBank/DDBJ whole genome shotgun (WGS) entry which is preliminary data.</text>
</comment>
<dbReference type="AlphaFoldDB" id="A0A6A4FAX5"/>
<name>A0A6A4FAX5_9STRA</name>
<organism evidence="1 2">
    <name type="scientific">Phytophthora rubi</name>
    <dbReference type="NCBI Taxonomy" id="129364"/>
    <lineage>
        <taxon>Eukaryota</taxon>
        <taxon>Sar</taxon>
        <taxon>Stramenopiles</taxon>
        <taxon>Oomycota</taxon>
        <taxon>Peronosporomycetes</taxon>
        <taxon>Peronosporales</taxon>
        <taxon>Peronosporaceae</taxon>
        <taxon>Phytophthora</taxon>
    </lineage>
</organism>
<dbReference type="EMBL" id="QXFT01000787">
    <property type="protein sequence ID" value="KAE9335800.1"/>
    <property type="molecule type" value="Genomic_DNA"/>
</dbReference>
<keyword evidence="2" id="KW-1185">Reference proteome</keyword>
<evidence type="ECO:0000313" key="1">
    <source>
        <dbReference type="EMBL" id="KAE9335800.1"/>
    </source>
</evidence>
<evidence type="ECO:0008006" key="3">
    <source>
        <dbReference type="Google" id="ProtNLM"/>
    </source>
</evidence>
<evidence type="ECO:0000313" key="2">
    <source>
        <dbReference type="Proteomes" id="UP000434957"/>
    </source>
</evidence>
<protein>
    <recommendedName>
        <fullName evidence="3">MULE transposase domain-containing protein</fullName>
    </recommendedName>
</protein>
<reference evidence="1 2" key="1">
    <citation type="submission" date="2018-08" db="EMBL/GenBank/DDBJ databases">
        <title>Genomic investigation of the strawberry pathogen Phytophthora fragariae indicates pathogenicity is determined by transcriptional variation in three key races.</title>
        <authorList>
            <person name="Adams T.M."/>
            <person name="Armitage A.D."/>
            <person name="Sobczyk M.K."/>
            <person name="Bates H.J."/>
            <person name="Dunwell J.M."/>
            <person name="Nellist C.F."/>
            <person name="Harrison R.J."/>
        </authorList>
    </citation>
    <scope>NUCLEOTIDE SEQUENCE [LARGE SCALE GENOMIC DNA]</scope>
    <source>
        <strain evidence="1 2">SCRP333</strain>
    </source>
</reference>